<organism evidence="1 2">
    <name type="scientific">Aphidius gifuensis</name>
    <name type="common">Parasitoid wasp</name>
    <dbReference type="NCBI Taxonomy" id="684658"/>
    <lineage>
        <taxon>Eukaryota</taxon>
        <taxon>Metazoa</taxon>
        <taxon>Ecdysozoa</taxon>
        <taxon>Arthropoda</taxon>
        <taxon>Hexapoda</taxon>
        <taxon>Insecta</taxon>
        <taxon>Pterygota</taxon>
        <taxon>Neoptera</taxon>
        <taxon>Endopterygota</taxon>
        <taxon>Hymenoptera</taxon>
        <taxon>Apocrita</taxon>
        <taxon>Ichneumonoidea</taxon>
        <taxon>Braconidae</taxon>
        <taxon>Aphidiinae</taxon>
        <taxon>Aphidius</taxon>
    </lineage>
</organism>
<gene>
    <name evidence="1" type="ORF">HCN44_005588</name>
</gene>
<comment type="caution">
    <text evidence="1">The sequence shown here is derived from an EMBL/GenBank/DDBJ whole genome shotgun (WGS) entry which is preliminary data.</text>
</comment>
<accession>A0A834Y3F8</accession>
<dbReference type="Proteomes" id="UP000639338">
    <property type="component" value="Unassembled WGS sequence"/>
</dbReference>
<proteinExistence type="predicted"/>
<name>A0A834Y3F8_APHGI</name>
<protein>
    <submittedName>
        <fullName evidence="1">Uncharacterized protein</fullName>
    </submittedName>
</protein>
<reference evidence="1 2" key="1">
    <citation type="submission" date="2020-08" db="EMBL/GenBank/DDBJ databases">
        <title>Aphidius gifuensis genome sequencing and assembly.</title>
        <authorList>
            <person name="Du Z."/>
        </authorList>
    </citation>
    <scope>NUCLEOTIDE SEQUENCE [LARGE SCALE GENOMIC DNA]</scope>
    <source>
        <strain evidence="1">YNYX2018</strain>
        <tissue evidence="1">Adults</tissue>
    </source>
</reference>
<evidence type="ECO:0000313" key="2">
    <source>
        <dbReference type="Proteomes" id="UP000639338"/>
    </source>
</evidence>
<keyword evidence="2" id="KW-1185">Reference proteome</keyword>
<sequence length="171" mass="19469">MYDELSENYLQVFCANSLDLENSCIIVQKFESFKGTVKTEGILEARLMLKIERHPSFDWASSVISFDPAWEKEHNDLGCLKIYHPMNKDKRVVIRTSCNGFLFAPFKIPNNEVGIILKGSHAAQNNFNNIEEFQPVQAVSIDTIKPKNCYNKNWIKALHTAVEVAKSECLG</sequence>
<dbReference type="AlphaFoldDB" id="A0A834Y3F8"/>
<evidence type="ECO:0000313" key="1">
    <source>
        <dbReference type="EMBL" id="KAF7997311.1"/>
    </source>
</evidence>
<dbReference type="EMBL" id="JACMRX010000001">
    <property type="protein sequence ID" value="KAF7997311.1"/>
    <property type="molecule type" value="Genomic_DNA"/>
</dbReference>